<evidence type="ECO:0000256" key="8">
    <source>
        <dbReference type="HAMAP-Rule" id="MF_01466"/>
    </source>
</evidence>
<dbReference type="InterPro" id="IPR002208">
    <property type="entry name" value="SecY/SEC61-alpha"/>
</dbReference>
<dbReference type="SUPFAM" id="SSF103491">
    <property type="entry name" value="Preprotein translocase SecY subunit"/>
    <property type="match status" value="1"/>
</dbReference>
<keyword evidence="3 8" id="KW-0812">Transmembrane</keyword>
<feature type="transmembrane region" description="Helical" evidence="8">
    <location>
        <begin position="193"/>
        <end position="213"/>
    </location>
</feature>
<dbReference type="AlphaFoldDB" id="A0A7L6BH51"/>
<dbReference type="PANTHER" id="PTHR10906">
    <property type="entry name" value="SECY/SEC61-ALPHA FAMILY MEMBER"/>
    <property type="match status" value="1"/>
</dbReference>
<comment type="function">
    <text evidence="8">Part of the accessory SecA2/SecY2 system specifically required for export of possible cell wall proteins. The central subunit of a protein translocation channel.</text>
</comment>
<dbReference type="GO" id="GO:0065002">
    <property type="term" value="P:intracellular protein transmembrane transport"/>
    <property type="evidence" value="ECO:0007669"/>
    <property type="project" value="UniProtKB-UniRule"/>
</dbReference>
<evidence type="ECO:0000256" key="9">
    <source>
        <dbReference type="NCBIfam" id="TIGR02920"/>
    </source>
</evidence>
<evidence type="ECO:0000313" key="10">
    <source>
        <dbReference type="EMBL" id="QLQ61532.1"/>
    </source>
</evidence>
<reference evidence="10 11" key="1">
    <citation type="submission" date="2020-07" db="EMBL/GenBank/DDBJ databases">
        <title>Genome sequence of Lactobacillus reuteri CNEI-KCA3 isolated from the faeces of a reared-broiler chicken, South-East Nigeria, reveals presence of CRISPR arrays.</title>
        <authorList>
            <person name="Anukam K.C."/>
            <person name="Ibezim C.N."/>
            <person name="BeecK W.V."/>
            <person name="Allonsius C."/>
            <person name="Broek M.D."/>
            <person name="Tuyaerts I."/>
            <person name="Attama A."/>
            <person name="Esimone C.O."/>
            <person name="Lebeer S."/>
        </authorList>
    </citation>
    <scope>NUCLEOTIDE SEQUENCE [LARGE SCALE GENOMIC DNA]</scope>
    <source>
        <strain evidence="10 11">CNEI-KCA3</strain>
    </source>
</reference>
<comment type="subunit">
    <text evidence="8">Component of the accessory SecA2/SecY2 protein translocase complex required to export cell wall proteins. May form heterotrimers with SecE and SecG subunits.</text>
</comment>
<feature type="transmembrane region" description="Helical" evidence="8">
    <location>
        <begin position="64"/>
        <end position="85"/>
    </location>
</feature>
<comment type="caution">
    <text evidence="8">Lacks conserved residue(s) required for the propagation of feature annotation.</text>
</comment>
<gene>
    <name evidence="8 10" type="primary">secY2</name>
    <name evidence="10" type="ORF">HHK02_10350</name>
</gene>
<dbReference type="HAMAP" id="MF_01466">
    <property type="entry name" value="SecY2"/>
    <property type="match status" value="1"/>
</dbReference>
<dbReference type="InterPro" id="IPR014269">
    <property type="entry name" value="SecY2"/>
</dbReference>
<dbReference type="Proteomes" id="UP000510868">
    <property type="component" value="Chromosome"/>
</dbReference>
<evidence type="ECO:0000256" key="7">
    <source>
        <dbReference type="ARBA" id="ARBA00023136"/>
    </source>
</evidence>
<sequence length="415" mass="45852">MHAWQKWKFNHPVFHKACWSVLLVFIFLLGKSIPLPYTDAKSLVIENAGLHFASVATGGDLTRLSLFSLGISPWMSAMIISNLLTQARGFGLDRLSEKRKDWISKEITLLLTLLQGFVVISSMQLTTPGWAAKGAVLLTLTAGTMFTVWLSNTNAQFGIGGLTLLVLVNMLQIAMKTGLAAILTLAGYSEVRLVLIIAALVVGLVLFAALNVLTDRGEYRLPVVRLLIDNRYASRSYLPIKLNPGGGMPVMFAMAIVTLPTYFCMFFLTFFPQNHWLMWGATSLSLTKLPGIVLYISMLFLLSIAFALVNVNAEQQAKAFQRAGDYLLGVRPGKATERRINQLALIFGFVGGLYNGIFAGLPMLMIVSHPHQLGVYMLPGYVLMIVGFSMGMIDQINILSIRKRYRPLFDHAKEA</sequence>
<evidence type="ECO:0000256" key="5">
    <source>
        <dbReference type="ARBA" id="ARBA00022989"/>
    </source>
</evidence>
<evidence type="ECO:0000256" key="1">
    <source>
        <dbReference type="ARBA" id="ARBA00022448"/>
    </source>
</evidence>
<proteinExistence type="inferred from homology"/>
<feature type="transmembrane region" description="Helical" evidence="8">
    <location>
        <begin position="343"/>
        <end position="367"/>
    </location>
</feature>
<evidence type="ECO:0000256" key="6">
    <source>
        <dbReference type="ARBA" id="ARBA00023010"/>
    </source>
</evidence>
<keyword evidence="1 8" id="KW-0813">Transport</keyword>
<keyword evidence="6 8" id="KW-0811">Translocation</keyword>
<comment type="similarity">
    <text evidence="8">Belongs to the SecY/SEC61-alpha family. SecY2 subfamily.</text>
</comment>
<dbReference type="EMBL" id="CP059275">
    <property type="protein sequence ID" value="QLQ61532.1"/>
    <property type="molecule type" value="Genomic_DNA"/>
</dbReference>
<dbReference type="RefSeq" id="WP_152738933.1">
    <property type="nucleotide sequence ID" value="NZ_CP059275.1"/>
</dbReference>
<keyword evidence="4 8" id="KW-0653">Protein transport</keyword>
<feature type="transmembrane region" description="Helical" evidence="8">
    <location>
        <begin position="106"/>
        <end position="124"/>
    </location>
</feature>
<organism evidence="10 11">
    <name type="scientific">Limosilactobacillus reuteri</name>
    <name type="common">Lactobacillus reuteri</name>
    <dbReference type="NCBI Taxonomy" id="1598"/>
    <lineage>
        <taxon>Bacteria</taxon>
        <taxon>Bacillati</taxon>
        <taxon>Bacillota</taxon>
        <taxon>Bacilli</taxon>
        <taxon>Lactobacillales</taxon>
        <taxon>Lactobacillaceae</taxon>
        <taxon>Limosilactobacillus</taxon>
    </lineage>
</organism>
<evidence type="ECO:0000256" key="3">
    <source>
        <dbReference type="ARBA" id="ARBA00022692"/>
    </source>
</evidence>
<dbReference type="GO" id="GO:0006605">
    <property type="term" value="P:protein targeting"/>
    <property type="evidence" value="ECO:0007669"/>
    <property type="project" value="UniProtKB-UniRule"/>
</dbReference>
<dbReference type="GO" id="GO:0005886">
    <property type="term" value="C:plasma membrane"/>
    <property type="evidence" value="ECO:0007669"/>
    <property type="project" value="UniProtKB-SubCell"/>
</dbReference>
<keyword evidence="7 8" id="KW-0472">Membrane</keyword>
<feature type="transmembrane region" description="Helical" evidence="8">
    <location>
        <begin position="250"/>
        <end position="272"/>
    </location>
</feature>
<protein>
    <recommendedName>
        <fullName evidence="8 9">Accessory Sec system protein translocase subunit SecY2</fullName>
    </recommendedName>
</protein>
<dbReference type="InterPro" id="IPR023201">
    <property type="entry name" value="SecY_dom_sf"/>
</dbReference>
<feature type="transmembrane region" description="Helical" evidence="8">
    <location>
        <begin position="373"/>
        <end position="393"/>
    </location>
</feature>
<dbReference type="Gene3D" id="1.10.3370.10">
    <property type="entry name" value="SecY subunit domain"/>
    <property type="match status" value="1"/>
</dbReference>
<feature type="transmembrane region" description="Helical" evidence="8">
    <location>
        <begin position="130"/>
        <end position="150"/>
    </location>
</feature>
<comment type="subcellular location">
    <subcellularLocation>
        <location evidence="8">Cell membrane</location>
        <topology evidence="8">Multi-pass membrane protein</topology>
    </subcellularLocation>
</comment>
<accession>A0A7L6BH51</accession>
<keyword evidence="2 8" id="KW-1003">Cell membrane</keyword>
<evidence type="ECO:0000256" key="4">
    <source>
        <dbReference type="ARBA" id="ARBA00022927"/>
    </source>
</evidence>
<evidence type="ECO:0000313" key="11">
    <source>
        <dbReference type="Proteomes" id="UP000510868"/>
    </source>
</evidence>
<dbReference type="PRINTS" id="PR00303">
    <property type="entry name" value="SECYTRNLCASE"/>
</dbReference>
<dbReference type="NCBIfam" id="TIGR02920">
    <property type="entry name" value="acc_sec_Y2"/>
    <property type="match status" value="1"/>
</dbReference>
<feature type="transmembrane region" description="Helical" evidence="8">
    <location>
        <begin position="162"/>
        <end position="187"/>
    </location>
</feature>
<keyword evidence="5 8" id="KW-1133">Transmembrane helix</keyword>
<name>A0A7L6BH51_LIMRT</name>
<dbReference type="PIRSF" id="PIRSF004557">
    <property type="entry name" value="SecY"/>
    <property type="match status" value="1"/>
</dbReference>
<dbReference type="Pfam" id="PF00344">
    <property type="entry name" value="SecY"/>
    <property type="match status" value="1"/>
</dbReference>
<feature type="transmembrane region" description="Helical" evidence="8">
    <location>
        <begin position="292"/>
        <end position="313"/>
    </location>
</feature>
<evidence type="ECO:0000256" key="2">
    <source>
        <dbReference type="ARBA" id="ARBA00022475"/>
    </source>
</evidence>